<dbReference type="InterPro" id="IPR025347">
    <property type="entry name" value="DUF4251"/>
</dbReference>
<dbReference type="Proteomes" id="UP000240978">
    <property type="component" value="Unassembled WGS sequence"/>
</dbReference>
<dbReference type="OrthoDB" id="1097715at2"/>
<dbReference type="RefSeq" id="WP_106606077.1">
    <property type="nucleotide sequence ID" value="NZ_PYGK01000024.1"/>
</dbReference>
<accession>A0A2P8FGM8</accession>
<keyword evidence="2" id="KW-1185">Reference proteome</keyword>
<evidence type="ECO:0000313" key="1">
    <source>
        <dbReference type="EMBL" id="PSL20865.1"/>
    </source>
</evidence>
<dbReference type="AlphaFoldDB" id="A0A2P8FGM8"/>
<dbReference type="Pfam" id="PF14059">
    <property type="entry name" value="DUF4251"/>
    <property type="match status" value="1"/>
</dbReference>
<proteinExistence type="predicted"/>
<comment type="caution">
    <text evidence="1">The sequence shown here is derived from an EMBL/GenBank/DDBJ whole genome shotgun (WGS) entry which is preliminary data.</text>
</comment>
<dbReference type="Gene3D" id="2.40.128.410">
    <property type="match status" value="1"/>
</dbReference>
<name>A0A2P8FGM8_9BACT</name>
<organism evidence="1 2">
    <name type="scientific">Chitinophaga ginsengisoli</name>
    <dbReference type="NCBI Taxonomy" id="363837"/>
    <lineage>
        <taxon>Bacteria</taxon>
        <taxon>Pseudomonadati</taxon>
        <taxon>Bacteroidota</taxon>
        <taxon>Chitinophagia</taxon>
        <taxon>Chitinophagales</taxon>
        <taxon>Chitinophagaceae</taxon>
        <taxon>Chitinophaga</taxon>
    </lineage>
</organism>
<evidence type="ECO:0000313" key="2">
    <source>
        <dbReference type="Proteomes" id="UP000240978"/>
    </source>
</evidence>
<protein>
    <submittedName>
        <fullName evidence="1">Uncharacterized protein DUF4251</fullName>
    </submittedName>
</protein>
<sequence>MRNVQCKGIAVITLLIALFSNELYAQKKQENKELAIEKLVTARNYVFKAQTVLPTSPTANRQLTSDYDVRISPDTIITYLPYFGRAYNAPMDPTKGGIQFTSTKFDYTQTERKKGGWDIVIKPHDTQDTRLMSFSISESGYASLQVISNNRQPIMFNGYITEKKTKK</sequence>
<reference evidence="1 2" key="1">
    <citation type="submission" date="2018-03" db="EMBL/GenBank/DDBJ databases">
        <title>Genomic Encyclopedia of Archaeal and Bacterial Type Strains, Phase II (KMG-II): from individual species to whole genera.</title>
        <authorList>
            <person name="Goeker M."/>
        </authorList>
    </citation>
    <scope>NUCLEOTIDE SEQUENCE [LARGE SCALE GENOMIC DNA]</scope>
    <source>
        <strain evidence="1 2">DSM 18107</strain>
    </source>
</reference>
<gene>
    <name evidence="1" type="ORF">CLV42_12441</name>
</gene>
<dbReference type="EMBL" id="PYGK01000024">
    <property type="protein sequence ID" value="PSL20865.1"/>
    <property type="molecule type" value="Genomic_DNA"/>
</dbReference>